<gene>
    <name evidence="2" type="ORF">C882_4145</name>
</gene>
<dbReference type="AlphaFoldDB" id="K9HKC1"/>
<organism evidence="2 3">
    <name type="scientific">Caenispirillum salinarum AK4</name>
    <dbReference type="NCBI Taxonomy" id="1238182"/>
    <lineage>
        <taxon>Bacteria</taxon>
        <taxon>Pseudomonadati</taxon>
        <taxon>Pseudomonadota</taxon>
        <taxon>Alphaproteobacteria</taxon>
        <taxon>Rhodospirillales</taxon>
        <taxon>Novispirillaceae</taxon>
        <taxon>Caenispirillum</taxon>
    </lineage>
</organism>
<evidence type="ECO:0000313" key="2">
    <source>
        <dbReference type="EMBL" id="EKV30808.1"/>
    </source>
</evidence>
<dbReference type="Proteomes" id="UP000009881">
    <property type="component" value="Unassembled WGS sequence"/>
</dbReference>
<name>K9HKC1_9PROT</name>
<evidence type="ECO:0000256" key="1">
    <source>
        <dbReference type="SAM" id="MobiDB-lite"/>
    </source>
</evidence>
<protein>
    <submittedName>
        <fullName evidence="2">Uncharacterized protein</fullName>
    </submittedName>
</protein>
<sequence>MKVARRGRSESRNDRHSIRLSANLSGWREPPPRRGEPSRFAERASI</sequence>
<evidence type="ECO:0000313" key="3">
    <source>
        <dbReference type="Proteomes" id="UP000009881"/>
    </source>
</evidence>
<feature type="compositionally biased region" description="Basic and acidic residues" evidence="1">
    <location>
        <begin position="7"/>
        <end position="17"/>
    </location>
</feature>
<comment type="caution">
    <text evidence="2">The sequence shown here is derived from an EMBL/GenBank/DDBJ whole genome shotgun (WGS) entry which is preliminary data.</text>
</comment>
<proteinExistence type="predicted"/>
<reference evidence="2 3" key="1">
    <citation type="journal article" date="2013" name="Genome Announc.">
        <title>Draft Genome Sequence of an Alphaproteobacterium, Caenispirillum salinarum AK4(T), Isolated from a Solar Saltern.</title>
        <authorList>
            <person name="Khatri I."/>
            <person name="Singh A."/>
            <person name="Korpole S."/>
            <person name="Pinnaka A.K."/>
            <person name="Subramanian S."/>
        </authorList>
    </citation>
    <scope>NUCLEOTIDE SEQUENCE [LARGE SCALE GENOMIC DNA]</scope>
    <source>
        <strain evidence="2 3">AK4</strain>
    </source>
</reference>
<feature type="compositionally biased region" description="Basic and acidic residues" evidence="1">
    <location>
        <begin position="30"/>
        <end position="46"/>
    </location>
</feature>
<keyword evidence="3" id="KW-1185">Reference proteome</keyword>
<accession>K9HKC1</accession>
<dbReference type="EMBL" id="ANHY01000007">
    <property type="protein sequence ID" value="EKV30808.1"/>
    <property type="molecule type" value="Genomic_DNA"/>
</dbReference>
<feature type="region of interest" description="Disordered" evidence="1">
    <location>
        <begin position="1"/>
        <end position="46"/>
    </location>
</feature>